<reference evidence="8" key="1">
    <citation type="submission" date="2020-07" db="EMBL/GenBank/DDBJ databases">
        <title>Huge and variable diversity of episymbiotic CPR bacteria and DPANN archaea in groundwater ecosystems.</title>
        <authorList>
            <person name="He C.Y."/>
            <person name="Keren R."/>
            <person name="Whittaker M."/>
            <person name="Farag I.F."/>
            <person name="Doudna J."/>
            <person name="Cate J.H.D."/>
            <person name="Banfield J.F."/>
        </authorList>
    </citation>
    <scope>NUCLEOTIDE SEQUENCE</scope>
    <source>
        <strain evidence="8">NC_groundwater_1664_Pr3_B-0.1um_52_9</strain>
    </source>
</reference>
<dbReference type="Proteomes" id="UP000807825">
    <property type="component" value="Unassembled WGS sequence"/>
</dbReference>
<dbReference type="NCBIfam" id="NF004359">
    <property type="entry name" value="PRK05738.1-3"/>
    <property type="match status" value="1"/>
</dbReference>
<dbReference type="InterPro" id="IPR013025">
    <property type="entry name" value="Ribosomal_uL23-like"/>
</dbReference>
<dbReference type="HAMAP" id="MF_01369_B">
    <property type="entry name" value="Ribosomal_uL23_B"/>
    <property type="match status" value="1"/>
</dbReference>
<dbReference type="EMBL" id="JACRDE010000410">
    <property type="protein sequence ID" value="MBI5250950.1"/>
    <property type="molecule type" value="Genomic_DNA"/>
</dbReference>
<dbReference type="InterPro" id="IPR001014">
    <property type="entry name" value="Ribosomal_uL23_CS"/>
</dbReference>
<comment type="subunit">
    <text evidence="6">Part of the 50S ribosomal subunit. Contacts protein L29, and trigger factor when it is bound to the ribosome.</text>
</comment>
<protein>
    <recommendedName>
        <fullName evidence="6">Large ribosomal subunit protein uL23</fullName>
    </recommendedName>
</protein>
<comment type="similarity">
    <text evidence="1 6 7">Belongs to the universal ribosomal protein uL23 family.</text>
</comment>
<evidence type="ECO:0000256" key="7">
    <source>
        <dbReference type="RuleBase" id="RU003934"/>
    </source>
</evidence>
<evidence type="ECO:0000256" key="6">
    <source>
        <dbReference type="HAMAP-Rule" id="MF_01369"/>
    </source>
</evidence>
<dbReference type="InterPro" id="IPR012678">
    <property type="entry name" value="Ribosomal_uL23/eL15/eS24_sf"/>
</dbReference>
<keyword evidence="3 6" id="KW-0694">RNA-binding</keyword>
<dbReference type="GO" id="GO:0005840">
    <property type="term" value="C:ribosome"/>
    <property type="evidence" value="ECO:0007669"/>
    <property type="project" value="UniProtKB-KW"/>
</dbReference>
<organism evidence="8 9">
    <name type="scientific">Desulfomonile tiedjei</name>
    <dbReference type="NCBI Taxonomy" id="2358"/>
    <lineage>
        <taxon>Bacteria</taxon>
        <taxon>Pseudomonadati</taxon>
        <taxon>Thermodesulfobacteriota</taxon>
        <taxon>Desulfomonilia</taxon>
        <taxon>Desulfomonilales</taxon>
        <taxon>Desulfomonilaceae</taxon>
        <taxon>Desulfomonile</taxon>
    </lineage>
</organism>
<comment type="caution">
    <text evidence="8">The sequence shown here is derived from an EMBL/GenBank/DDBJ whole genome shotgun (WGS) entry which is preliminary data.</text>
</comment>
<keyword evidence="2 6" id="KW-0699">rRNA-binding</keyword>
<evidence type="ECO:0000256" key="3">
    <source>
        <dbReference type="ARBA" id="ARBA00022884"/>
    </source>
</evidence>
<dbReference type="PROSITE" id="PS00050">
    <property type="entry name" value="RIBOSOMAL_L23"/>
    <property type="match status" value="1"/>
</dbReference>
<accession>A0A9D6Z4H9</accession>
<dbReference type="GO" id="GO:0003735">
    <property type="term" value="F:structural constituent of ribosome"/>
    <property type="evidence" value="ECO:0007669"/>
    <property type="project" value="InterPro"/>
</dbReference>
<dbReference type="FunFam" id="3.30.70.330:FF:000001">
    <property type="entry name" value="50S ribosomal protein L23"/>
    <property type="match status" value="1"/>
</dbReference>
<evidence type="ECO:0000313" key="9">
    <source>
        <dbReference type="Proteomes" id="UP000807825"/>
    </source>
</evidence>
<evidence type="ECO:0000256" key="4">
    <source>
        <dbReference type="ARBA" id="ARBA00022980"/>
    </source>
</evidence>
<dbReference type="GO" id="GO:0006412">
    <property type="term" value="P:translation"/>
    <property type="evidence" value="ECO:0007669"/>
    <property type="project" value="UniProtKB-UniRule"/>
</dbReference>
<dbReference type="SUPFAM" id="SSF54189">
    <property type="entry name" value="Ribosomal proteins S24e, L23 and L15e"/>
    <property type="match status" value="1"/>
</dbReference>
<evidence type="ECO:0000313" key="8">
    <source>
        <dbReference type="EMBL" id="MBI5250950.1"/>
    </source>
</evidence>
<keyword evidence="4 6" id="KW-0689">Ribosomal protein</keyword>
<dbReference type="InterPro" id="IPR012677">
    <property type="entry name" value="Nucleotide-bd_a/b_plait_sf"/>
</dbReference>
<dbReference type="GO" id="GO:1990904">
    <property type="term" value="C:ribonucleoprotein complex"/>
    <property type="evidence" value="ECO:0007669"/>
    <property type="project" value="UniProtKB-KW"/>
</dbReference>
<dbReference type="Pfam" id="PF00276">
    <property type="entry name" value="Ribosomal_L23"/>
    <property type="match status" value="1"/>
</dbReference>
<evidence type="ECO:0000256" key="1">
    <source>
        <dbReference type="ARBA" id="ARBA00006700"/>
    </source>
</evidence>
<dbReference type="NCBIfam" id="NF004366">
    <property type="entry name" value="PRK05738.3-2"/>
    <property type="match status" value="1"/>
</dbReference>
<name>A0A9D6Z4H9_9BACT</name>
<comment type="function">
    <text evidence="6">One of the early assembly proteins it binds 23S rRNA. One of the proteins that surrounds the polypeptide exit tunnel on the outside of the ribosome. Forms the main docking site for trigger factor binding to the ribosome.</text>
</comment>
<evidence type="ECO:0000256" key="2">
    <source>
        <dbReference type="ARBA" id="ARBA00022730"/>
    </source>
</evidence>
<dbReference type="AlphaFoldDB" id="A0A9D6Z4H9"/>
<dbReference type="NCBIfam" id="NF004363">
    <property type="entry name" value="PRK05738.2-4"/>
    <property type="match status" value="1"/>
</dbReference>
<sequence>MEEYKIIRRPIITEKGSVLKDENNQLVFEVDLDSNKSEIKKAVEKLFKVTVLSVQTHNRLVKRKRLGKMAGRRKSWKKAIVTLKEGDRVEFFEGV</sequence>
<dbReference type="Gene3D" id="3.30.70.330">
    <property type="match status" value="1"/>
</dbReference>
<gene>
    <name evidence="6" type="primary">rplW</name>
    <name evidence="8" type="ORF">HY912_15790</name>
</gene>
<dbReference type="GO" id="GO:0019843">
    <property type="term" value="F:rRNA binding"/>
    <property type="evidence" value="ECO:0007669"/>
    <property type="project" value="UniProtKB-UniRule"/>
</dbReference>
<keyword evidence="5 6" id="KW-0687">Ribonucleoprotein</keyword>
<evidence type="ECO:0000256" key="5">
    <source>
        <dbReference type="ARBA" id="ARBA00023274"/>
    </source>
</evidence>
<dbReference type="PANTHER" id="PTHR11620">
    <property type="entry name" value="60S RIBOSOMAL PROTEIN L23A"/>
    <property type="match status" value="1"/>
</dbReference>
<proteinExistence type="inferred from homology"/>